<evidence type="ECO:0000256" key="2">
    <source>
        <dbReference type="SAM" id="Phobius"/>
    </source>
</evidence>
<evidence type="ECO:0000313" key="6">
    <source>
        <dbReference type="Proteomes" id="UP000249890"/>
    </source>
</evidence>
<feature type="domain" description="Sigma factor regulator C-terminal" evidence="3">
    <location>
        <begin position="200"/>
        <end position="247"/>
    </location>
</feature>
<gene>
    <name evidence="5" type="ORF">B9T62_04170</name>
</gene>
<accession>A0A2Z2KDL1</accession>
<keyword evidence="2" id="KW-1133">Transmembrane helix</keyword>
<reference evidence="5 6" key="1">
    <citation type="submission" date="2017-06" db="EMBL/GenBank/DDBJ databases">
        <title>Complete genome sequence of Paenibacillus donghaensis KCTC 13049T isolated from East Sea sediment, South Korea.</title>
        <authorList>
            <person name="Jung B.K."/>
            <person name="Hong S.-J."/>
            <person name="Shin J.-H."/>
        </authorList>
    </citation>
    <scope>NUCLEOTIDE SEQUENCE [LARGE SCALE GENOMIC DNA]</scope>
    <source>
        <strain evidence="5 6">KCTC 13049</strain>
    </source>
</reference>
<dbReference type="Pfam" id="PF13800">
    <property type="entry name" value="Sigma_reg_N"/>
    <property type="match status" value="1"/>
</dbReference>
<dbReference type="RefSeq" id="WP_087914082.1">
    <property type="nucleotide sequence ID" value="NZ_CP021780.1"/>
</dbReference>
<evidence type="ECO:0000313" key="5">
    <source>
        <dbReference type="EMBL" id="ASA20059.1"/>
    </source>
</evidence>
<organism evidence="5 6">
    <name type="scientific">Paenibacillus donghaensis</name>
    <dbReference type="NCBI Taxonomy" id="414771"/>
    <lineage>
        <taxon>Bacteria</taxon>
        <taxon>Bacillati</taxon>
        <taxon>Bacillota</taxon>
        <taxon>Bacilli</taxon>
        <taxon>Bacillales</taxon>
        <taxon>Paenibacillaceae</taxon>
        <taxon>Paenibacillus</taxon>
    </lineage>
</organism>
<evidence type="ECO:0000259" key="3">
    <source>
        <dbReference type="Pfam" id="PF13791"/>
    </source>
</evidence>
<evidence type="ECO:0000256" key="1">
    <source>
        <dbReference type="SAM" id="MobiDB-lite"/>
    </source>
</evidence>
<keyword evidence="6" id="KW-1185">Reference proteome</keyword>
<feature type="transmembrane region" description="Helical" evidence="2">
    <location>
        <begin position="68"/>
        <end position="91"/>
    </location>
</feature>
<feature type="compositionally biased region" description="Acidic residues" evidence="1">
    <location>
        <begin position="14"/>
        <end position="27"/>
    </location>
</feature>
<keyword evidence="2" id="KW-0472">Membrane</keyword>
<feature type="region of interest" description="Disordered" evidence="1">
    <location>
        <begin position="1"/>
        <end position="27"/>
    </location>
</feature>
<evidence type="ECO:0000259" key="4">
    <source>
        <dbReference type="Pfam" id="PF13800"/>
    </source>
</evidence>
<dbReference type="OrthoDB" id="2730366at2"/>
<dbReference type="InterPro" id="IPR025672">
    <property type="entry name" value="Sigma_reg_C_dom"/>
</dbReference>
<name>A0A2Z2KDL1_9BACL</name>
<proteinExistence type="predicted"/>
<dbReference type="KEGG" id="pdh:B9T62_04170"/>
<sequence>MDDHKQNNNLTAEGQDEGGSEASNDQEDKEYYRAISKAVRDIQESPGLEPERERKLIRTAQLRARLNSVLTTLAILLLILPVLTLGSYIYYGMKANELLDVSTKTFYVTAPNQRLADWGLKSNIGIFSMDAQALAVTRVGKQDIRSAELDIRFSMDRVSEVQRTTLLEVASPAVASRENNYFIHPLAAMTFDSARELEVLNGLPDESVAELYVSLDTLYSEDEVRQAMPAELDTSWLVVDSGTTSLAVRQSVKR</sequence>
<keyword evidence="2" id="KW-0812">Transmembrane</keyword>
<protein>
    <submittedName>
        <fullName evidence="5">Uncharacterized protein</fullName>
    </submittedName>
</protein>
<dbReference type="AlphaFoldDB" id="A0A2Z2KDL1"/>
<dbReference type="Proteomes" id="UP000249890">
    <property type="component" value="Chromosome"/>
</dbReference>
<feature type="domain" description="Sigma factor regulator N-terminal" evidence="4">
    <location>
        <begin position="55"/>
        <end position="143"/>
    </location>
</feature>
<dbReference type="EMBL" id="CP021780">
    <property type="protein sequence ID" value="ASA20059.1"/>
    <property type="molecule type" value="Genomic_DNA"/>
</dbReference>
<dbReference type="InterPro" id="IPR029101">
    <property type="entry name" value="Sigma_reg_N"/>
</dbReference>
<dbReference type="Pfam" id="PF13791">
    <property type="entry name" value="Sigma_reg_C"/>
    <property type="match status" value="1"/>
</dbReference>